<proteinExistence type="predicted"/>
<accession>A0A553MQ06</accession>
<gene>
    <name evidence="1" type="ORF">DNTS_015740</name>
</gene>
<reference evidence="1 2" key="1">
    <citation type="journal article" date="2019" name="Sci. Data">
        <title>Hybrid genome assembly and annotation of Danionella translucida.</title>
        <authorList>
            <person name="Kadobianskyi M."/>
            <person name="Schulze L."/>
            <person name="Schuelke M."/>
            <person name="Judkewitz B."/>
        </authorList>
    </citation>
    <scope>NUCLEOTIDE SEQUENCE [LARGE SCALE GENOMIC DNA]</scope>
    <source>
        <strain evidence="1 2">Bolton</strain>
    </source>
</reference>
<organism evidence="1 2">
    <name type="scientific">Danionella cerebrum</name>
    <dbReference type="NCBI Taxonomy" id="2873325"/>
    <lineage>
        <taxon>Eukaryota</taxon>
        <taxon>Metazoa</taxon>
        <taxon>Chordata</taxon>
        <taxon>Craniata</taxon>
        <taxon>Vertebrata</taxon>
        <taxon>Euteleostomi</taxon>
        <taxon>Actinopterygii</taxon>
        <taxon>Neopterygii</taxon>
        <taxon>Teleostei</taxon>
        <taxon>Ostariophysi</taxon>
        <taxon>Cypriniformes</taxon>
        <taxon>Danionidae</taxon>
        <taxon>Danioninae</taxon>
        <taxon>Danionella</taxon>
    </lineage>
</organism>
<evidence type="ECO:0000313" key="2">
    <source>
        <dbReference type="Proteomes" id="UP000316079"/>
    </source>
</evidence>
<dbReference type="OrthoDB" id="420032at2759"/>
<keyword evidence="2" id="KW-1185">Reference proteome</keyword>
<dbReference type="Proteomes" id="UP000316079">
    <property type="component" value="Unassembled WGS sequence"/>
</dbReference>
<dbReference type="EMBL" id="SRMA01027331">
    <property type="protein sequence ID" value="TRY55260.1"/>
    <property type="molecule type" value="Genomic_DNA"/>
</dbReference>
<dbReference type="AlphaFoldDB" id="A0A553MQ06"/>
<evidence type="ECO:0000313" key="1">
    <source>
        <dbReference type="EMBL" id="TRY55260.1"/>
    </source>
</evidence>
<comment type="caution">
    <text evidence="1">The sequence shown here is derived from an EMBL/GenBank/DDBJ whole genome shotgun (WGS) entry which is preliminary data.</text>
</comment>
<sequence>MGCCLVEESVEEIKRRKYKSRDYDIIILSLPEHLALKVHHLVFATTQQNPDNFIRYFNISVKEATEGDVDLSLFISLPHVPYDEAHLIHFPVDVLLSPVGTLGRFGTFFGSSVPCVALVESNGHGVIVVELFTEGVELLALYVIFSKALPAAPQVTHCGHFDLKEDEITQTLRIGQNSGSFRDILRIQSIKDFTKKVQTLDRHIPRLPAMHYCEISPVISSKATRFTRAPFELVQMGLVKGKLWSTSAITKALHLEE</sequence>
<name>A0A553MQ06_9TELE</name>
<protein>
    <submittedName>
        <fullName evidence="1">Uncharacterized protein</fullName>
    </submittedName>
</protein>